<dbReference type="AlphaFoldDB" id="A0A640S2R5"/>
<dbReference type="Gene3D" id="1.10.443.10">
    <property type="entry name" value="Intergrase catalytic core"/>
    <property type="match status" value="1"/>
</dbReference>
<gene>
    <name evidence="2" type="ORF">Scani_01830</name>
</gene>
<protein>
    <recommendedName>
        <fullName evidence="4">Tyr recombinase domain-containing protein</fullName>
    </recommendedName>
</protein>
<evidence type="ECO:0000313" key="2">
    <source>
        <dbReference type="EMBL" id="GFE03915.1"/>
    </source>
</evidence>
<evidence type="ECO:0008006" key="4">
    <source>
        <dbReference type="Google" id="ProtNLM"/>
    </source>
</evidence>
<dbReference type="GO" id="GO:0006310">
    <property type="term" value="P:DNA recombination"/>
    <property type="evidence" value="ECO:0007669"/>
    <property type="project" value="InterPro"/>
</dbReference>
<evidence type="ECO:0000313" key="3">
    <source>
        <dbReference type="Proteomes" id="UP000435837"/>
    </source>
</evidence>
<sequence length="138" mass="15026">MNTGRRAEGDTKSVASVRTSHLPTFLAIEVKRHLEWFAEKAPDGLLFVGEKGAPFRRIAFGHKWAKARAAVRLPEASASMISRTPATPSAPSPGHPQGHDGPRRPVLGEGRDDLPALRRPRQQEVAGGIDARVRAARR</sequence>
<feature type="region of interest" description="Disordered" evidence="1">
    <location>
        <begin position="76"/>
        <end position="138"/>
    </location>
</feature>
<dbReference type="Proteomes" id="UP000435837">
    <property type="component" value="Unassembled WGS sequence"/>
</dbReference>
<dbReference type="InterPro" id="IPR013762">
    <property type="entry name" value="Integrase-like_cat_sf"/>
</dbReference>
<proteinExistence type="predicted"/>
<dbReference type="GO" id="GO:0015074">
    <property type="term" value="P:DNA integration"/>
    <property type="evidence" value="ECO:0007669"/>
    <property type="project" value="InterPro"/>
</dbReference>
<evidence type="ECO:0000256" key="1">
    <source>
        <dbReference type="SAM" id="MobiDB-lite"/>
    </source>
</evidence>
<dbReference type="EMBL" id="BLIN01000001">
    <property type="protein sequence ID" value="GFE03915.1"/>
    <property type="molecule type" value="Genomic_DNA"/>
</dbReference>
<accession>A0A640S2R5</accession>
<organism evidence="2 3">
    <name type="scientific">Streptomyces caniferus</name>
    <dbReference type="NCBI Taxonomy" id="285557"/>
    <lineage>
        <taxon>Bacteria</taxon>
        <taxon>Bacillati</taxon>
        <taxon>Actinomycetota</taxon>
        <taxon>Actinomycetes</taxon>
        <taxon>Kitasatosporales</taxon>
        <taxon>Streptomycetaceae</taxon>
        <taxon>Streptomyces</taxon>
    </lineage>
</organism>
<name>A0A640S2R5_9ACTN</name>
<dbReference type="GO" id="GO:0003677">
    <property type="term" value="F:DNA binding"/>
    <property type="evidence" value="ECO:0007669"/>
    <property type="project" value="InterPro"/>
</dbReference>
<comment type="caution">
    <text evidence="2">The sequence shown here is derived from an EMBL/GenBank/DDBJ whole genome shotgun (WGS) entry which is preliminary data.</text>
</comment>
<reference evidence="2 3" key="1">
    <citation type="submission" date="2019-12" db="EMBL/GenBank/DDBJ databases">
        <title>Whole genome shotgun sequence of Streptomyces caniferus NBRC 15389.</title>
        <authorList>
            <person name="Ichikawa N."/>
            <person name="Kimura A."/>
            <person name="Kitahashi Y."/>
            <person name="Komaki H."/>
            <person name="Tamura T."/>
        </authorList>
    </citation>
    <scope>NUCLEOTIDE SEQUENCE [LARGE SCALE GENOMIC DNA]</scope>
    <source>
        <strain evidence="2 3">NBRC 15389</strain>
    </source>
</reference>